<feature type="region of interest" description="Disordered" evidence="1">
    <location>
        <begin position="112"/>
        <end position="132"/>
    </location>
</feature>
<organism evidence="2 3">
    <name type="scientific">Calicophoron daubneyi</name>
    <name type="common">Rumen fluke</name>
    <name type="synonym">Paramphistomum daubneyi</name>
    <dbReference type="NCBI Taxonomy" id="300641"/>
    <lineage>
        <taxon>Eukaryota</taxon>
        <taxon>Metazoa</taxon>
        <taxon>Spiralia</taxon>
        <taxon>Lophotrochozoa</taxon>
        <taxon>Platyhelminthes</taxon>
        <taxon>Trematoda</taxon>
        <taxon>Digenea</taxon>
        <taxon>Plagiorchiida</taxon>
        <taxon>Pronocephalata</taxon>
        <taxon>Paramphistomoidea</taxon>
        <taxon>Paramphistomidae</taxon>
        <taxon>Calicophoron</taxon>
    </lineage>
</organism>
<accession>A0AAV2TKF3</accession>
<dbReference type="EMBL" id="CAXLJL010000378">
    <property type="protein sequence ID" value="CAL5137286.1"/>
    <property type="molecule type" value="Genomic_DNA"/>
</dbReference>
<feature type="region of interest" description="Disordered" evidence="1">
    <location>
        <begin position="269"/>
        <end position="291"/>
    </location>
</feature>
<evidence type="ECO:0000313" key="3">
    <source>
        <dbReference type="Proteomes" id="UP001497525"/>
    </source>
</evidence>
<proteinExistence type="predicted"/>
<comment type="caution">
    <text evidence="2">The sequence shown here is derived from an EMBL/GenBank/DDBJ whole genome shotgun (WGS) entry which is preliminary data.</text>
</comment>
<evidence type="ECO:0000256" key="1">
    <source>
        <dbReference type="SAM" id="MobiDB-lite"/>
    </source>
</evidence>
<name>A0AAV2TKF3_CALDB</name>
<reference evidence="2" key="1">
    <citation type="submission" date="2024-06" db="EMBL/GenBank/DDBJ databases">
        <authorList>
            <person name="Liu X."/>
            <person name="Lenzi L."/>
            <person name="Haldenby T S."/>
            <person name="Uol C."/>
        </authorList>
    </citation>
    <scope>NUCLEOTIDE SEQUENCE</scope>
</reference>
<evidence type="ECO:0000313" key="2">
    <source>
        <dbReference type="EMBL" id="CAL5137286.1"/>
    </source>
</evidence>
<gene>
    <name evidence="2" type="ORF">CDAUBV1_LOCUS11613</name>
</gene>
<dbReference type="Proteomes" id="UP001497525">
    <property type="component" value="Unassembled WGS sequence"/>
</dbReference>
<sequence length="355" mass="39314">MSIRSNSNQRIGYHPSTQLQRMSADVRFGNVLEQTAREENECVENNISGEARYTVSELKALQLLVVKTREMLRCSDRPFDKHTWSEIAERMHICGWPRRSWRSVKFRGEQFLSRRSTGDSSEAPGLRNTGLKQIDHQVPSIVSIPDTDVLGSSTCNITEKPSTSISDEGTELTQPARTSQIPVPPPPLIPSSEATAFALLSRQNNVSMPKTKLFQSNSNGVVRPQIIHICSKAVPTVVKAKTSTVNNSKPAMIVGSGVVAPDKSNFIDLSNSSNEDDGQNLKGNSGDTGAVKSSILPESRLPLTSLQRLLMPDLVPDITELEFRKRMDIYKLKQDVLQLKKAYWTSKLKGLLDVA</sequence>
<dbReference type="AlphaFoldDB" id="A0AAV2TKF3"/>
<protein>
    <submittedName>
        <fullName evidence="2">Uncharacterized protein</fullName>
    </submittedName>
</protein>